<dbReference type="PROSITE" id="PS00922">
    <property type="entry name" value="TRANSGLYCOSYLASE"/>
    <property type="match status" value="1"/>
</dbReference>
<dbReference type="RefSeq" id="WP_074718712.1">
    <property type="nucleotide sequence ID" value="NZ_FNPG01000027.1"/>
</dbReference>
<evidence type="ECO:0000259" key="2">
    <source>
        <dbReference type="Pfam" id="PF01464"/>
    </source>
</evidence>
<dbReference type="AlphaFoldDB" id="A0A1H3LQ10"/>
<dbReference type="Pfam" id="PF01464">
    <property type="entry name" value="SLT"/>
    <property type="match status" value="1"/>
</dbReference>
<dbReference type="Gene3D" id="1.10.530.10">
    <property type="match status" value="1"/>
</dbReference>
<accession>A0A1H3LQ10</accession>
<dbReference type="EMBL" id="FNPG01000027">
    <property type="protein sequence ID" value="SDY66647.1"/>
    <property type="molecule type" value="Genomic_DNA"/>
</dbReference>
<dbReference type="GO" id="GO:0008933">
    <property type="term" value="F:peptidoglycan lytic transglycosylase activity"/>
    <property type="evidence" value="ECO:0007669"/>
    <property type="project" value="InterPro"/>
</dbReference>
<evidence type="ECO:0000313" key="4">
    <source>
        <dbReference type="Proteomes" id="UP000183918"/>
    </source>
</evidence>
<dbReference type="InterPro" id="IPR000189">
    <property type="entry name" value="Transglyc_AS"/>
</dbReference>
<dbReference type="InterPro" id="IPR008258">
    <property type="entry name" value="Transglycosylase_SLT_dom_1"/>
</dbReference>
<keyword evidence="4" id="KW-1185">Reference proteome</keyword>
<feature type="domain" description="Transglycosylase SLT" evidence="2">
    <location>
        <begin position="91"/>
        <end position="199"/>
    </location>
</feature>
<dbReference type="CDD" id="cd00254">
    <property type="entry name" value="LT-like"/>
    <property type="match status" value="1"/>
</dbReference>
<name>A0A1H3LQ10_9FIRM</name>
<dbReference type="SUPFAM" id="SSF53955">
    <property type="entry name" value="Lysozyme-like"/>
    <property type="match status" value="1"/>
</dbReference>
<dbReference type="InterPro" id="IPR023346">
    <property type="entry name" value="Lysozyme-like_dom_sf"/>
</dbReference>
<organism evidence="3 4">
    <name type="scientific">Lachnobacterium bovis DSM 14045</name>
    <dbReference type="NCBI Taxonomy" id="1122142"/>
    <lineage>
        <taxon>Bacteria</taxon>
        <taxon>Bacillati</taxon>
        <taxon>Bacillota</taxon>
        <taxon>Clostridia</taxon>
        <taxon>Lachnospirales</taxon>
        <taxon>Lachnospiraceae</taxon>
        <taxon>Lachnobacterium</taxon>
    </lineage>
</organism>
<dbReference type="PANTHER" id="PTHR37423:SF2">
    <property type="entry name" value="MEMBRANE-BOUND LYTIC MUREIN TRANSGLYCOSYLASE C"/>
    <property type="match status" value="1"/>
</dbReference>
<dbReference type="GO" id="GO:0000270">
    <property type="term" value="P:peptidoglycan metabolic process"/>
    <property type="evidence" value="ECO:0007669"/>
    <property type="project" value="InterPro"/>
</dbReference>
<dbReference type="Proteomes" id="UP000183918">
    <property type="component" value="Unassembled WGS sequence"/>
</dbReference>
<comment type="similarity">
    <text evidence="1">Belongs to the transglycosylase Slt family.</text>
</comment>
<proteinExistence type="inferred from homology"/>
<dbReference type="GO" id="GO:0016020">
    <property type="term" value="C:membrane"/>
    <property type="evidence" value="ECO:0007669"/>
    <property type="project" value="InterPro"/>
</dbReference>
<evidence type="ECO:0000313" key="3">
    <source>
        <dbReference type="EMBL" id="SDY66647.1"/>
    </source>
</evidence>
<protein>
    <submittedName>
        <fullName evidence="3">Transglycosylase SLT domain-containing protein</fullName>
    </submittedName>
</protein>
<reference evidence="3 4" key="1">
    <citation type="submission" date="2016-10" db="EMBL/GenBank/DDBJ databases">
        <authorList>
            <person name="de Groot N.N."/>
        </authorList>
    </citation>
    <scope>NUCLEOTIDE SEQUENCE [LARGE SCALE GENOMIC DNA]</scope>
    <source>
        <strain evidence="3 4">DSM 14045</strain>
    </source>
</reference>
<sequence>MSISIVPYLDYDLVKQQLKTARTNEYNKTLNEFNSILAAASNAVNNYKKTLETTNTVDNSTAKNTSTTTVTYSSGNSKVGSFKYPSEYEKYFEEASKTYNVDINLLKCIAKAESDFNPKCVSSAGAVGIMQLMPATAKSLGVSNSYDPRENIMGGAKYIADKLSMYNGDVSLALAAYNAGSGNVKKYGGIPPFKETQNYVKKILNYLGDDMKTTTTISDNKQSEPTSTSAKTFTYTKSEDEINAELNDVLNSTLAKMNVTKATLDEMIESLRAYKKDYEA</sequence>
<gene>
    <name evidence="3" type="ORF">SAMN02910414_02086</name>
</gene>
<dbReference type="PANTHER" id="PTHR37423">
    <property type="entry name" value="SOLUBLE LYTIC MUREIN TRANSGLYCOSYLASE-RELATED"/>
    <property type="match status" value="1"/>
</dbReference>
<dbReference type="STRING" id="1122142.SAMN02910414_02086"/>
<evidence type="ECO:0000256" key="1">
    <source>
        <dbReference type="ARBA" id="ARBA00007734"/>
    </source>
</evidence>